<dbReference type="InterPro" id="IPR006680">
    <property type="entry name" value="Amidohydro-rel"/>
</dbReference>
<reference evidence="4 6" key="1">
    <citation type="submission" date="2014-04" db="EMBL/GenBank/DDBJ databases">
        <authorList>
            <person name="Bishop-Lilly K.A."/>
            <person name="Broomall S.M."/>
            <person name="Chain P.S."/>
            <person name="Chertkov O."/>
            <person name="Coyne S.R."/>
            <person name="Daligault H.E."/>
            <person name="Davenport K.W."/>
            <person name="Erkkila T."/>
            <person name="Frey K.G."/>
            <person name="Gibbons H.S."/>
            <person name="Gu W."/>
            <person name="Jaissle J."/>
            <person name="Johnson S.L."/>
            <person name="Koroleva G.I."/>
            <person name="Ladner J.T."/>
            <person name="Lo C.-C."/>
            <person name="Minogue T.D."/>
            <person name="Munk C."/>
            <person name="Palacios G.F."/>
            <person name="Redden C.L."/>
            <person name="Rosenzweig C.N."/>
            <person name="Scholz M.B."/>
            <person name="Teshima H."/>
            <person name="Xu Y."/>
        </authorList>
    </citation>
    <scope>NUCLEOTIDE SEQUENCE [LARGE SCALE GENOMIC DNA]</scope>
    <source>
        <strain evidence="6">gladioli</strain>
        <strain evidence="4">Gladioli</strain>
    </source>
</reference>
<accession>A0A095HC38</accession>
<evidence type="ECO:0000313" key="6">
    <source>
        <dbReference type="Proteomes" id="UP000029590"/>
    </source>
</evidence>
<protein>
    <submittedName>
        <fullName evidence="4">Amidohydrolase family protein</fullName>
    </submittedName>
    <submittedName>
        <fullName evidence="5">Cytosine deaminase</fullName>
    </submittedName>
</protein>
<dbReference type="RefSeq" id="WP_052409183.1">
    <property type="nucleotide sequence ID" value="NZ_CADEVY010000004.1"/>
</dbReference>
<dbReference type="AlphaFoldDB" id="A0A095HC38"/>
<evidence type="ECO:0000256" key="1">
    <source>
        <dbReference type="ARBA" id="ARBA00006745"/>
    </source>
</evidence>
<reference evidence="5" key="2">
    <citation type="submission" date="2017-09" db="EMBL/GenBank/DDBJ databases">
        <title>FDA dAtabase for Regulatory Grade micrObial Sequences (FDA-ARGOS): Supporting development and validation of Infectious Disease Dx tests.</title>
        <authorList>
            <person name="Minogue T."/>
            <person name="Wolcott M."/>
            <person name="Wasieloski L."/>
            <person name="Aguilar W."/>
            <person name="Moore D."/>
            <person name="Tallon L.J."/>
            <person name="Sadzewicz L."/>
            <person name="Ott S."/>
            <person name="Zhao X."/>
            <person name="Nagaraj S."/>
            <person name="Vavikolanu K."/>
            <person name="Aluvathingal J."/>
            <person name="Nadendla S."/>
            <person name="Sichtig H."/>
        </authorList>
    </citation>
    <scope>NUCLEOTIDE SEQUENCE</scope>
    <source>
        <strain evidence="5">FDAARGOS_390</strain>
    </source>
</reference>
<dbReference type="EMBL" id="JPGG01000017">
    <property type="protein sequence ID" value="KGC11104.1"/>
    <property type="molecule type" value="Genomic_DNA"/>
</dbReference>
<comment type="similarity">
    <text evidence="1">Belongs to the metallo-dependent hydrolases superfamily. ATZ/TRZ family.</text>
</comment>
<feature type="domain" description="Amidohydrolase-related" evidence="3">
    <location>
        <begin position="65"/>
        <end position="454"/>
    </location>
</feature>
<keyword evidence="2" id="KW-0378">Hydrolase</keyword>
<evidence type="ECO:0000256" key="2">
    <source>
        <dbReference type="ARBA" id="ARBA00022801"/>
    </source>
</evidence>
<evidence type="ECO:0000313" key="7">
    <source>
        <dbReference type="Proteomes" id="UP000220629"/>
    </source>
</evidence>
<sequence>MIAMDGTRATSNSDTTLHVGRLFAAPGRVPSLGPSSIRIRDGRIVEVEALAPHSEAAQAVAHLVALPAPVDAHNHGRGLRSVAFGAHDGPLEHWLAALAREPLVDPYLRAATAFAAMVEGGVCAANHCHNTQLGSALYDEALAVSKAARDIGLRIAFAVPFAGVNPSVYGNLGALLSRLDPTDHAAVLASQTPARSLAENLALTERIAALEHPWFSVQYGPVGPQWVDHATLEAVAKASARTGRRIHMHLFETRRQREWADARYGQGGLIALLAKIGFLSPRLTLAHGVWLTREECDVLAAHGVTVSLNTSSNLRLQSGIAPLALLRECGVKFGVGLDGMALDDDDDMLRELRLLRHLHQANGQMTLPLATLFEAASTHGRATIVGDGGGTLEAGMSADILLIDLSRITADTPDLHDLPGTLHSADGDERLLELLLTRMRKQDIDSLVVAGRTVVRNGACASVSRDALQQALLDDASRAGAAQTGSPADPARIARLQAALSDFYACGCHLITA</sequence>
<dbReference type="PANTHER" id="PTHR43794:SF11">
    <property type="entry name" value="AMIDOHYDROLASE-RELATED DOMAIN-CONTAINING PROTEIN"/>
    <property type="match status" value="1"/>
</dbReference>
<dbReference type="SUPFAM" id="SSF51338">
    <property type="entry name" value="Composite domain of metallo-dependent hydrolases"/>
    <property type="match status" value="1"/>
</dbReference>
<name>A0A095HC38_BURGA</name>
<evidence type="ECO:0000313" key="5">
    <source>
        <dbReference type="EMBL" id="PEH37887.1"/>
    </source>
</evidence>
<evidence type="ECO:0000313" key="4">
    <source>
        <dbReference type="EMBL" id="KGC11104.1"/>
    </source>
</evidence>
<dbReference type="Proteomes" id="UP000220629">
    <property type="component" value="Unassembled WGS sequence"/>
</dbReference>
<dbReference type="InterPro" id="IPR032466">
    <property type="entry name" value="Metal_Hydrolase"/>
</dbReference>
<dbReference type="InterPro" id="IPR050287">
    <property type="entry name" value="MTA/SAH_deaminase"/>
</dbReference>
<comment type="caution">
    <text evidence="5">The sequence shown here is derived from an EMBL/GenBank/DDBJ whole genome shotgun (WGS) entry which is preliminary data.</text>
</comment>
<organism evidence="5 7">
    <name type="scientific">Burkholderia gladioli</name>
    <name type="common">Pseudomonas marginata</name>
    <name type="synonym">Phytomonas marginata</name>
    <dbReference type="NCBI Taxonomy" id="28095"/>
    <lineage>
        <taxon>Bacteria</taxon>
        <taxon>Pseudomonadati</taxon>
        <taxon>Pseudomonadota</taxon>
        <taxon>Betaproteobacteria</taxon>
        <taxon>Burkholderiales</taxon>
        <taxon>Burkholderiaceae</taxon>
        <taxon>Burkholderia</taxon>
    </lineage>
</organism>
<evidence type="ECO:0000259" key="3">
    <source>
        <dbReference type="Pfam" id="PF01979"/>
    </source>
</evidence>
<reference evidence="7" key="3">
    <citation type="submission" date="2017-09" db="EMBL/GenBank/DDBJ databases">
        <title>FDA dAtabase for Regulatory Grade micrObial Sequences (FDA-ARGOS): Supporting development and validation of Infectious Disease Dx tests.</title>
        <authorList>
            <person name="Minogue T."/>
            <person name="Wolcott M."/>
            <person name="Wasieloski L."/>
            <person name="Aguilar W."/>
            <person name="Moore D."/>
            <person name="Tallon L."/>
            <person name="Sadzewicz L."/>
            <person name="Ott S."/>
            <person name="Zhao X."/>
            <person name="Nagaraj S."/>
            <person name="Vavikolanu K."/>
            <person name="Aluvathingal J."/>
            <person name="Nadendla S."/>
            <person name="Sichtig H."/>
        </authorList>
    </citation>
    <scope>NUCLEOTIDE SEQUENCE [LARGE SCALE GENOMIC DNA]</scope>
    <source>
        <strain evidence="7">FDAARGOS_390</strain>
    </source>
</reference>
<proteinExistence type="inferred from homology"/>
<dbReference type="GO" id="GO:0016810">
    <property type="term" value="F:hydrolase activity, acting on carbon-nitrogen (but not peptide) bonds"/>
    <property type="evidence" value="ECO:0007669"/>
    <property type="project" value="InterPro"/>
</dbReference>
<dbReference type="Pfam" id="PF01979">
    <property type="entry name" value="Amidohydro_1"/>
    <property type="match status" value="1"/>
</dbReference>
<gene>
    <name evidence="5" type="ORF">CRM94_25825</name>
    <name evidence="4" type="ORF">DM48_7467</name>
</gene>
<dbReference type="Proteomes" id="UP000029590">
    <property type="component" value="Unassembled WGS sequence"/>
</dbReference>
<dbReference type="PANTHER" id="PTHR43794">
    <property type="entry name" value="AMINOHYDROLASE SSNA-RELATED"/>
    <property type="match status" value="1"/>
</dbReference>
<dbReference type="KEGG" id="bgo:BM43_4031"/>
<dbReference type="EMBL" id="PDDY01000004">
    <property type="protein sequence ID" value="PEH37887.1"/>
    <property type="molecule type" value="Genomic_DNA"/>
</dbReference>
<dbReference type="InterPro" id="IPR011059">
    <property type="entry name" value="Metal-dep_hydrolase_composite"/>
</dbReference>
<dbReference type="OrthoDB" id="9807210at2"/>
<dbReference type="Gene3D" id="3.20.20.140">
    <property type="entry name" value="Metal-dependent hydrolases"/>
    <property type="match status" value="1"/>
</dbReference>
<dbReference type="SUPFAM" id="SSF51556">
    <property type="entry name" value="Metallo-dependent hydrolases"/>
    <property type="match status" value="1"/>
</dbReference>